<comment type="similarity">
    <text evidence="4 17">Belongs to the protoporphyrinogen/coproporphyrinogen oxidase family. Protoporphyrinogen oxidase subfamily.</text>
</comment>
<dbReference type="InterPro" id="IPR036188">
    <property type="entry name" value="FAD/NAD-bd_sf"/>
</dbReference>
<proteinExistence type="inferred from homology"/>
<comment type="cofactor">
    <cofactor evidence="17">
        <name>FAD</name>
        <dbReference type="ChEBI" id="CHEBI:57692"/>
    </cofactor>
    <text evidence="17">Binds 1 FAD per subunit.</text>
</comment>
<dbReference type="GO" id="GO:0005743">
    <property type="term" value="C:mitochondrial inner membrane"/>
    <property type="evidence" value="ECO:0007669"/>
    <property type="project" value="UniProtKB-SubCell"/>
</dbReference>
<dbReference type="GO" id="GO:0006785">
    <property type="term" value="P:heme B biosynthetic process"/>
    <property type="evidence" value="ECO:0007669"/>
    <property type="project" value="UniProtKB-ARBA"/>
</dbReference>
<comment type="subcellular location">
    <subcellularLocation>
        <location evidence="2">Mitochondrion inner membrane</location>
        <topology evidence="2">Peripheral membrane protein</topology>
        <orientation evidence="2">Intermembrane side</orientation>
    </subcellularLocation>
</comment>
<evidence type="ECO:0000256" key="17">
    <source>
        <dbReference type="RuleBase" id="RU367069"/>
    </source>
</evidence>
<evidence type="ECO:0000256" key="16">
    <source>
        <dbReference type="ARBA" id="ARBA00047554"/>
    </source>
</evidence>
<keyword evidence="19" id="KW-1185">Reference proteome</keyword>
<dbReference type="UniPathway" id="UPA00251">
    <property type="reaction ID" value="UER00324"/>
</dbReference>
<evidence type="ECO:0000256" key="14">
    <source>
        <dbReference type="ARBA" id="ARBA00024380"/>
    </source>
</evidence>
<comment type="subunit">
    <text evidence="14">Monomer. Homodimer.</text>
</comment>
<evidence type="ECO:0000256" key="1">
    <source>
        <dbReference type="ARBA" id="ARBA00002600"/>
    </source>
</evidence>
<dbReference type="FunFam" id="3.50.50.60:FF:000133">
    <property type="entry name" value="Protoporphyrinogen oxidase"/>
    <property type="match status" value="1"/>
</dbReference>
<evidence type="ECO:0000313" key="19">
    <source>
        <dbReference type="Proteomes" id="UP000504628"/>
    </source>
</evidence>
<dbReference type="EC" id="1.3.3.4" evidence="5 17"/>
<comment type="catalytic activity">
    <reaction evidence="16 17">
        <text>protoporphyrinogen IX + 3 O2 = protoporphyrin IX + 3 H2O2</text>
        <dbReference type="Rhea" id="RHEA:25576"/>
        <dbReference type="ChEBI" id="CHEBI:15379"/>
        <dbReference type="ChEBI" id="CHEBI:16240"/>
        <dbReference type="ChEBI" id="CHEBI:57306"/>
        <dbReference type="ChEBI" id="CHEBI:57307"/>
        <dbReference type="EC" id="1.3.3.4"/>
    </reaction>
</comment>
<evidence type="ECO:0000256" key="3">
    <source>
        <dbReference type="ARBA" id="ARBA00005073"/>
    </source>
</evidence>
<dbReference type="AlphaFoldDB" id="A0A6J2KVC3"/>
<dbReference type="FunCoup" id="A0A6J2KVC3">
    <property type="interactions" value="2141"/>
</dbReference>
<evidence type="ECO:0000256" key="11">
    <source>
        <dbReference type="ARBA" id="ARBA00023133"/>
    </source>
</evidence>
<keyword evidence="11 17" id="KW-0350">Heme biosynthesis</keyword>
<keyword evidence="7" id="KW-0999">Mitochondrion inner membrane</keyword>
<dbReference type="Gene3D" id="3.50.50.60">
    <property type="entry name" value="FAD/NAD(P)-binding domain"/>
    <property type="match status" value="1"/>
</dbReference>
<keyword evidence="13 17" id="KW-0627">Porphyrin biosynthesis</keyword>
<evidence type="ECO:0000256" key="5">
    <source>
        <dbReference type="ARBA" id="ARBA00012867"/>
    </source>
</evidence>
<dbReference type="Pfam" id="PF01593">
    <property type="entry name" value="Amino_oxidase"/>
    <property type="match status" value="1"/>
</dbReference>
<keyword evidence="8 17" id="KW-0274">FAD</keyword>
<evidence type="ECO:0000256" key="9">
    <source>
        <dbReference type="ARBA" id="ARBA00023002"/>
    </source>
</evidence>
<evidence type="ECO:0000256" key="4">
    <source>
        <dbReference type="ARBA" id="ARBA00010551"/>
    </source>
</evidence>
<dbReference type="InterPro" id="IPR004572">
    <property type="entry name" value="Protoporphyrinogen_oxidase"/>
</dbReference>
<dbReference type="NCBIfam" id="TIGR00562">
    <property type="entry name" value="proto_IX_ox"/>
    <property type="match status" value="1"/>
</dbReference>
<dbReference type="InterPro" id="IPR050464">
    <property type="entry name" value="Zeta_carotene_desat/Oxidored"/>
</dbReference>
<comment type="pathway">
    <text evidence="3 17">Porphyrin-containing compound metabolism; protoporphyrin-IX biosynthesis; protoporphyrin-IX from protoporphyrinogen-IX: step 1/1.</text>
</comment>
<dbReference type="KEGG" id="pdic:114489408"/>
<evidence type="ECO:0000256" key="13">
    <source>
        <dbReference type="ARBA" id="ARBA00023244"/>
    </source>
</evidence>
<organism evidence="19 20">
    <name type="scientific">Phyllostomus discolor</name>
    <name type="common">pale spear-nosed bat</name>
    <dbReference type="NCBI Taxonomy" id="89673"/>
    <lineage>
        <taxon>Eukaryota</taxon>
        <taxon>Metazoa</taxon>
        <taxon>Chordata</taxon>
        <taxon>Craniata</taxon>
        <taxon>Vertebrata</taxon>
        <taxon>Euteleostomi</taxon>
        <taxon>Mammalia</taxon>
        <taxon>Eutheria</taxon>
        <taxon>Laurasiatheria</taxon>
        <taxon>Chiroptera</taxon>
        <taxon>Yangochiroptera</taxon>
        <taxon>Phyllostomidae</taxon>
        <taxon>Phyllostominae</taxon>
        <taxon>Phyllostomus</taxon>
    </lineage>
</organism>
<evidence type="ECO:0000256" key="15">
    <source>
        <dbReference type="ARBA" id="ARBA00044160"/>
    </source>
</evidence>
<dbReference type="CTD" id="5498"/>
<name>A0A6J2KVC3_9CHIR</name>
<dbReference type="Proteomes" id="UP000504628">
    <property type="component" value="Chromosome 14"/>
</dbReference>
<dbReference type="GO" id="GO:0006782">
    <property type="term" value="P:protoporphyrinogen IX biosynthetic process"/>
    <property type="evidence" value="ECO:0007669"/>
    <property type="project" value="UniProtKB-UniRule"/>
</dbReference>
<sequence>MGRTVVVLGGGISGLAASYHLSRAARPPKVVLVEGSERLGGWVRSVRGPGGAVFELGPRGIRAAGALGARTLLLFLLFPRACGKQVSELGLDSEVLPVRGDHPAARNRFLYAGGALHALPSGLRGLLRTSPPFSRPLFWAGLRELTAPRGKDPDETVHSFAERRLGPEVASLAMDSLCRGVFAGSSRELSVRSCFPSLFQAERTHRSVLLGLLLGAGQSSQPDSGLVRRARAERWSQWSLRGGLEMLPQALTTHLTSRGVTVLRGQPACGLSLQAEGRWKVSLGDSCLEADHVISAVPASVLSKLLPAEAAPLARVLATIAAVSVAVVNLQYQGARLPVQGFGHLVPSSEDPGTLGIVYDSVAFPEQDGSPSSLRVTVMLGGSWLQTLKARGCASPQELLQQKAQEAVATQLGLKEPPSHCLVHLHKNCIPQYTLGHWKKLESASHFLAAHRLPLTLAGASYEGVALNDCIESGRQAAARALGSEPDS</sequence>
<comment type="function">
    <text evidence="1 17">Catalyzes the 6-electron oxidation of protoporphyrinogen-IX to form protoporphyrin-IX.</text>
</comment>
<dbReference type="PANTHER" id="PTHR42923">
    <property type="entry name" value="PROTOPORPHYRINOGEN OXIDASE"/>
    <property type="match status" value="1"/>
</dbReference>
<keyword evidence="12" id="KW-0472">Membrane</keyword>
<dbReference type="PANTHER" id="PTHR42923:SF3">
    <property type="entry name" value="PROTOPORPHYRINOGEN OXIDASE"/>
    <property type="match status" value="1"/>
</dbReference>
<evidence type="ECO:0000256" key="10">
    <source>
        <dbReference type="ARBA" id="ARBA00023128"/>
    </source>
</evidence>
<dbReference type="InParanoid" id="A0A6J2KVC3"/>
<dbReference type="GO" id="GO:0004729">
    <property type="term" value="F:oxygen-dependent protoporphyrinogen oxidase activity"/>
    <property type="evidence" value="ECO:0007669"/>
    <property type="project" value="UniProtKB-UniRule"/>
</dbReference>
<dbReference type="OrthoDB" id="419752at2759"/>
<dbReference type="RefSeq" id="XP_028359161.1">
    <property type="nucleotide sequence ID" value="XM_028503360.2"/>
</dbReference>
<dbReference type="SUPFAM" id="SSF54373">
    <property type="entry name" value="FAD-linked reductases, C-terminal domain"/>
    <property type="match status" value="1"/>
</dbReference>
<dbReference type="GO" id="GO:0005758">
    <property type="term" value="C:mitochondrial intermembrane space"/>
    <property type="evidence" value="ECO:0007669"/>
    <property type="project" value="UniProtKB-ARBA"/>
</dbReference>
<evidence type="ECO:0000256" key="8">
    <source>
        <dbReference type="ARBA" id="ARBA00022827"/>
    </source>
</evidence>
<gene>
    <name evidence="20" type="primary">PPOX</name>
</gene>
<protein>
    <recommendedName>
        <fullName evidence="15 17">Protoporphyrinogen oxidase</fullName>
        <ecNumber evidence="5 17">1.3.3.4</ecNumber>
    </recommendedName>
</protein>
<evidence type="ECO:0000256" key="12">
    <source>
        <dbReference type="ARBA" id="ARBA00023136"/>
    </source>
</evidence>
<evidence type="ECO:0000256" key="6">
    <source>
        <dbReference type="ARBA" id="ARBA00022630"/>
    </source>
</evidence>
<dbReference type="GeneID" id="114489408"/>
<dbReference type="SUPFAM" id="SSF51905">
    <property type="entry name" value="FAD/NAD(P)-binding domain"/>
    <property type="match status" value="1"/>
</dbReference>
<keyword evidence="10" id="KW-0496">Mitochondrion</keyword>
<evidence type="ECO:0000259" key="18">
    <source>
        <dbReference type="Pfam" id="PF01593"/>
    </source>
</evidence>
<evidence type="ECO:0000256" key="7">
    <source>
        <dbReference type="ARBA" id="ARBA00022792"/>
    </source>
</evidence>
<feature type="domain" description="Amine oxidase" evidence="18">
    <location>
        <begin position="12"/>
        <end position="482"/>
    </location>
</feature>
<reference evidence="20" key="1">
    <citation type="submission" date="2025-08" db="UniProtKB">
        <authorList>
            <consortium name="RefSeq"/>
        </authorList>
    </citation>
    <scope>IDENTIFICATION</scope>
    <source>
        <tissue evidence="20">Muscle</tissue>
    </source>
</reference>
<keyword evidence="9 17" id="KW-0560">Oxidoreductase</keyword>
<keyword evidence="6 17" id="KW-0285">Flavoprotein</keyword>
<accession>A0A6J2KVC3</accession>
<evidence type="ECO:0000256" key="2">
    <source>
        <dbReference type="ARBA" id="ARBA00004137"/>
    </source>
</evidence>
<evidence type="ECO:0000313" key="20">
    <source>
        <dbReference type="RefSeq" id="XP_028359161.1"/>
    </source>
</evidence>
<dbReference type="InterPro" id="IPR002937">
    <property type="entry name" value="Amino_oxidase"/>
</dbReference>